<evidence type="ECO:0000313" key="2">
    <source>
        <dbReference type="EMBL" id="MBO8433619.1"/>
    </source>
</evidence>
<dbReference type="NCBIfam" id="TIGR04183">
    <property type="entry name" value="Por_Secre_tail"/>
    <property type="match status" value="1"/>
</dbReference>
<evidence type="ECO:0000256" key="1">
    <source>
        <dbReference type="SAM" id="SignalP"/>
    </source>
</evidence>
<accession>A0A9D9DYA4</accession>
<protein>
    <submittedName>
        <fullName evidence="2">T9SS type A sorting domain-containing protein</fullName>
    </submittedName>
</protein>
<dbReference type="AlphaFoldDB" id="A0A9D9DYA4"/>
<keyword evidence="1" id="KW-0732">Signal</keyword>
<comment type="caution">
    <text evidence="2">The sequence shown here is derived from an EMBL/GenBank/DDBJ whole genome shotgun (WGS) entry which is preliminary data.</text>
</comment>
<proteinExistence type="predicted"/>
<reference evidence="2" key="1">
    <citation type="submission" date="2020-10" db="EMBL/GenBank/DDBJ databases">
        <authorList>
            <person name="Gilroy R."/>
        </authorList>
    </citation>
    <scope>NUCLEOTIDE SEQUENCE</scope>
    <source>
        <strain evidence="2">2889</strain>
    </source>
</reference>
<dbReference type="EMBL" id="JADIMZ010000158">
    <property type="protein sequence ID" value="MBO8433619.1"/>
    <property type="molecule type" value="Genomic_DNA"/>
</dbReference>
<organism evidence="2 3">
    <name type="scientific">Candidatus Pullibacteroides excrementavium</name>
    <dbReference type="NCBI Taxonomy" id="2840905"/>
    <lineage>
        <taxon>Bacteria</taxon>
        <taxon>Pseudomonadati</taxon>
        <taxon>Bacteroidota</taxon>
        <taxon>Bacteroidia</taxon>
        <taxon>Bacteroidales</taxon>
        <taxon>Candidatus Pullibacteroides</taxon>
    </lineage>
</organism>
<name>A0A9D9DYA4_9BACT</name>
<gene>
    <name evidence="2" type="ORF">IAB08_10070</name>
</gene>
<dbReference type="Proteomes" id="UP000823612">
    <property type="component" value="Unassembled WGS sequence"/>
</dbReference>
<dbReference type="InterPro" id="IPR026444">
    <property type="entry name" value="Secre_tail"/>
</dbReference>
<sequence length="570" mass="63226">MKRVILFFALALSGLGLANAQWSSDPAENKQLLEESYWSTEFAMRSDGSFFILSVNPLEDINHVTPILFYFDKDGNKVWDEPIIFDIDSTLTWIKTNTQLMVDNEGNAIVVAQDLCGYQIEKYTAWKVNPQGEHMWSEDGVNLHGETGMPDADVNAALKMTQMPDGSYIFAWMGDGIMLQKVSSDGQLLWGKGKNIGSGAYPYVFDAGDGDIMVIYQTGGLEARRLDFEGNDVWPEPVSVFSGELNSQIPAWTYLKFTPTSDGVIAGYYGFEGTSAHYSMISYIKFDGTHAFPEADEGLRLGYSDNFGFSPAVAVDEENQAIYAVWQEYPGAQSIQRMVCQKISMDGELLWDSEGFELMPMESRPVSYQTVSIGPKGAILFGVMEQYDIDNNGLGANDPINVHAFLMNGNGEFVWDDTSKIVCNVPSVKYDLTCLPYANDQWIFLWEDCRVDGGVDGGHIFGQNIRLDGSMGTETANERVSQISQNLTITPNPVEEYARIQYDYNGNTTQGAQISLVNLNGATVATIYRGNVVPGRNIIEWSRPSGLASGMYIIRVQIGQEMVLGKIILR</sequence>
<feature type="chain" id="PRO_5039599813" evidence="1">
    <location>
        <begin position="21"/>
        <end position="570"/>
    </location>
</feature>
<feature type="signal peptide" evidence="1">
    <location>
        <begin position="1"/>
        <end position="20"/>
    </location>
</feature>
<evidence type="ECO:0000313" key="3">
    <source>
        <dbReference type="Proteomes" id="UP000823612"/>
    </source>
</evidence>
<reference evidence="2" key="2">
    <citation type="journal article" date="2021" name="PeerJ">
        <title>Extensive microbial diversity within the chicken gut microbiome revealed by metagenomics and culture.</title>
        <authorList>
            <person name="Gilroy R."/>
            <person name="Ravi A."/>
            <person name="Getino M."/>
            <person name="Pursley I."/>
            <person name="Horton D.L."/>
            <person name="Alikhan N.F."/>
            <person name="Baker D."/>
            <person name="Gharbi K."/>
            <person name="Hall N."/>
            <person name="Watson M."/>
            <person name="Adriaenssens E.M."/>
            <person name="Foster-Nyarko E."/>
            <person name="Jarju S."/>
            <person name="Secka A."/>
            <person name="Antonio M."/>
            <person name="Oren A."/>
            <person name="Chaudhuri R.R."/>
            <person name="La Ragione R."/>
            <person name="Hildebrand F."/>
            <person name="Pallen M.J."/>
        </authorList>
    </citation>
    <scope>NUCLEOTIDE SEQUENCE</scope>
    <source>
        <strain evidence="2">2889</strain>
    </source>
</reference>